<name>A0A7R6PGY9_9BACT</name>
<dbReference type="InterPro" id="IPR046653">
    <property type="entry name" value="DUF6765"/>
</dbReference>
<dbReference type="AlphaFoldDB" id="A0A7R6PGY9"/>
<reference evidence="1 2" key="1">
    <citation type="journal article" date="2012" name="Extremophiles">
        <title>Thermotomaculum hydrothermale gen. nov., sp. nov., a novel heterotrophic thermophile within the phylum Acidobacteria from a deep-sea hydrothermal vent chimney in the Southern Okinawa Trough.</title>
        <authorList>
            <person name="Izumi H."/>
            <person name="Nunoura T."/>
            <person name="Miyazaki M."/>
            <person name="Mino S."/>
            <person name="Toki T."/>
            <person name="Takai K."/>
            <person name="Sako Y."/>
            <person name="Sawabe T."/>
            <person name="Nakagawa S."/>
        </authorList>
    </citation>
    <scope>NUCLEOTIDE SEQUENCE [LARGE SCALE GENOMIC DNA]</scope>
    <source>
        <strain evidence="1 2">AC55</strain>
    </source>
</reference>
<protein>
    <submittedName>
        <fullName evidence="1">Uncharacterized protein</fullName>
    </submittedName>
</protein>
<dbReference type="KEGG" id="thyd:TTHT_2108"/>
<evidence type="ECO:0000313" key="2">
    <source>
        <dbReference type="Proteomes" id="UP000595564"/>
    </source>
</evidence>
<dbReference type="Pfam" id="PF20551">
    <property type="entry name" value="DUF6765"/>
    <property type="match status" value="1"/>
</dbReference>
<proteinExistence type="predicted"/>
<organism evidence="1 2">
    <name type="scientific">Thermotomaculum hydrothermale</name>
    <dbReference type="NCBI Taxonomy" id="981385"/>
    <lineage>
        <taxon>Bacteria</taxon>
        <taxon>Pseudomonadati</taxon>
        <taxon>Acidobacteriota</taxon>
        <taxon>Holophagae</taxon>
        <taxon>Thermotomaculales</taxon>
        <taxon>Thermotomaculaceae</taxon>
        <taxon>Thermotomaculum</taxon>
    </lineage>
</organism>
<dbReference type="RefSeq" id="WP_201327855.1">
    <property type="nucleotide sequence ID" value="NZ_AP017470.1"/>
</dbReference>
<dbReference type="Proteomes" id="UP000595564">
    <property type="component" value="Chromosome"/>
</dbReference>
<gene>
    <name evidence="1" type="ORF">TTHT_2108</name>
</gene>
<sequence>MNIEFHYYSVYIIARKAGFDEDSSYILAYSSQYTDDNCEKCRVNIKEGEEYKNYISQTMDILKPKKELMRIYPCFHFFPGDYDNNSTMRKDGKLHLLNTTPNSKNVKTLLEKALETKNLYRIGIALHTYADSFAHQNFVGYYDCFNGMKGVIERMLPNIGHADAKTNPDIPGKVWKDKRLISKNEEVHNTERFLNAVEKIFDYLWNFKNKNLKGNLKEKAKKETIETLKKCYYKEFRHGDYYKKKRMKLYFQYGQMPEYSKNEWISKALKTPSIETEIPSTIPVTTFFCENRENFFNSHWYKFQQAVKEHQQTALEILEPVFKKIELDPETF</sequence>
<dbReference type="EMBL" id="AP017470">
    <property type="protein sequence ID" value="BBB33544.1"/>
    <property type="molecule type" value="Genomic_DNA"/>
</dbReference>
<accession>A0A7R6PGY9</accession>
<keyword evidence="2" id="KW-1185">Reference proteome</keyword>
<evidence type="ECO:0000313" key="1">
    <source>
        <dbReference type="EMBL" id="BBB33544.1"/>
    </source>
</evidence>